<keyword evidence="3" id="KW-1185">Reference proteome</keyword>
<evidence type="ECO:0000313" key="1">
    <source>
        <dbReference type="EMBL" id="NYD66373.1"/>
    </source>
</evidence>
<organism evidence="2 3">
    <name type="scientific">Agromyces atrinae</name>
    <dbReference type="NCBI Taxonomy" id="592376"/>
    <lineage>
        <taxon>Bacteria</taxon>
        <taxon>Bacillati</taxon>
        <taxon>Actinomycetota</taxon>
        <taxon>Actinomycetes</taxon>
        <taxon>Micrococcales</taxon>
        <taxon>Microbacteriaceae</taxon>
        <taxon>Agromyces</taxon>
    </lineage>
</organism>
<evidence type="ECO:0000313" key="4">
    <source>
        <dbReference type="Proteomes" id="UP000581087"/>
    </source>
</evidence>
<protein>
    <recommendedName>
        <fullName evidence="5">Lipoprotein</fullName>
    </recommendedName>
</protein>
<evidence type="ECO:0008006" key="5">
    <source>
        <dbReference type="Google" id="ProtNLM"/>
    </source>
</evidence>
<comment type="caution">
    <text evidence="2">The sequence shown here is derived from an EMBL/GenBank/DDBJ whole genome shotgun (WGS) entry which is preliminary data.</text>
</comment>
<gene>
    <name evidence="1" type="ORF">BJ972_000892</name>
    <name evidence="2" type="ORF">ESP50_09915</name>
</gene>
<dbReference type="RefSeq" id="WP_129174622.1">
    <property type="nucleotide sequence ID" value="NZ_JACCBI010000001.1"/>
</dbReference>
<dbReference type="Proteomes" id="UP000292686">
    <property type="component" value="Unassembled WGS sequence"/>
</dbReference>
<reference evidence="2 3" key="1">
    <citation type="submission" date="2019-01" db="EMBL/GenBank/DDBJ databases">
        <title>Agromyces.</title>
        <authorList>
            <person name="Li J."/>
        </authorList>
    </citation>
    <scope>NUCLEOTIDE SEQUENCE [LARGE SCALE GENOMIC DNA]</scope>
    <source>
        <strain evidence="2 3">DSM 23870</strain>
    </source>
</reference>
<dbReference type="EMBL" id="SDPM01000004">
    <property type="protein sequence ID" value="RXZ86689.1"/>
    <property type="molecule type" value="Genomic_DNA"/>
</dbReference>
<proteinExistence type="predicted"/>
<sequence>MSAFTTRIVAAALACAGVILLTGCQEVDRTALRLNEDGSFDFATCHVLSSITDVNAVAYERADGELASSPVLTSSDLPSEVAPGDVIHLSAPSSDEWDQVSVVLEGVHTTRQGEGISWTIDGLFNRDDLDVGEWSWAKTGVFIGNVPVESCELIG</sequence>
<dbReference type="Proteomes" id="UP000581087">
    <property type="component" value="Unassembled WGS sequence"/>
</dbReference>
<name>A0A4Q2M491_9MICO</name>
<reference evidence="1 4" key="2">
    <citation type="submission" date="2020-07" db="EMBL/GenBank/DDBJ databases">
        <title>Sequencing the genomes of 1000 actinobacteria strains.</title>
        <authorList>
            <person name="Klenk H.-P."/>
        </authorList>
    </citation>
    <scope>NUCLEOTIDE SEQUENCE [LARGE SCALE GENOMIC DNA]</scope>
    <source>
        <strain evidence="1 4">DSM 23870</strain>
    </source>
</reference>
<evidence type="ECO:0000313" key="2">
    <source>
        <dbReference type="EMBL" id="RXZ86689.1"/>
    </source>
</evidence>
<accession>A0A4Q2M491</accession>
<dbReference type="AlphaFoldDB" id="A0A4Q2M491"/>
<dbReference type="OrthoDB" id="5116940at2"/>
<dbReference type="PROSITE" id="PS51257">
    <property type="entry name" value="PROKAR_LIPOPROTEIN"/>
    <property type="match status" value="1"/>
</dbReference>
<evidence type="ECO:0000313" key="3">
    <source>
        <dbReference type="Proteomes" id="UP000292686"/>
    </source>
</evidence>
<dbReference type="EMBL" id="JACCBI010000001">
    <property type="protein sequence ID" value="NYD66373.1"/>
    <property type="molecule type" value="Genomic_DNA"/>
</dbReference>